<feature type="compositionally biased region" description="Basic residues" evidence="1">
    <location>
        <begin position="98"/>
        <end position="107"/>
    </location>
</feature>
<proteinExistence type="predicted"/>
<dbReference type="Proteomes" id="UP000553632">
    <property type="component" value="Unassembled WGS sequence"/>
</dbReference>
<keyword evidence="3" id="KW-1185">Reference proteome</keyword>
<dbReference type="GO" id="GO:0031120">
    <property type="term" value="P:snRNA pseudouridine synthesis"/>
    <property type="evidence" value="ECO:0007669"/>
    <property type="project" value="TreeGrafter"/>
</dbReference>
<organism evidence="2 3">
    <name type="scientific">Perkinsus olseni</name>
    <name type="common">Perkinsus atlanticus</name>
    <dbReference type="NCBI Taxonomy" id="32597"/>
    <lineage>
        <taxon>Eukaryota</taxon>
        <taxon>Sar</taxon>
        <taxon>Alveolata</taxon>
        <taxon>Perkinsozoa</taxon>
        <taxon>Perkinsea</taxon>
        <taxon>Perkinsida</taxon>
        <taxon>Perkinsidae</taxon>
        <taxon>Perkinsus</taxon>
    </lineage>
</organism>
<dbReference type="InterPro" id="IPR004802">
    <property type="entry name" value="tRNA_PsdUridine_synth_B_fam"/>
</dbReference>
<feature type="compositionally biased region" description="Basic and acidic residues" evidence="1">
    <location>
        <begin position="78"/>
        <end position="87"/>
    </location>
</feature>
<gene>
    <name evidence="2" type="primary">DKC1_1</name>
    <name evidence="2" type="ORF">FOZ63_023551</name>
</gene>
<sequence length="120" mass="13683">MTTAVIASVDHGCVATIKRVIMERDTYDSRWGYGPRASEKKKLILNGKLDEKGRPNENTPESWLKHEGMIPKLTGSPAEKKESPKEESTEEEQEPVKKEKKKHHKKRAVEEVEEAEEADE</sequence>
<dbReference type="EMBL" id="JABANO010010123">
    <property type="protein sequence ID" value="KAF4745671.1"/>
    <property type="molecule type" value="Genomic_DNA"/>
</dbReference>
<dbReference type="GO" id="GO:1990481">
    <property type="term" value="P:mRNA pseudouridine synthesis"/>
    <property type="evidence" value="ECO:0007669"/>
    <property type="project" value="TreeGrafter"/>
</dbReference>
<reference evidence="2 3" key="1">
    <citation type="submission" date="2020-04" db="EMBL/GenBank/DDBJ databases">
        <title>Perkinsus olseni comparative genomics.</title>
        <authorList>
            <person name="Bogema D.R."/>
        </authorList>
    </citation>
    <scope>NUCLEOTIDE SEQUENCE [LARGE SCALE GENOMIC DNA]</scope>
    <source>
        <strain evidence="2 3">ATCC PRA-207</strain>
    </source>
</reference>
<comment type="caution">
    <text evidence="2">The sequence shown here is derived from an EMBL/GenBank/DDBJ whole genome shotgun (WGS) entry which is preliminary data.</text>
</comment>
<evidence type="ECO:0000313" key="3">
    <source>
        <dbReference type="Proteomes" id="UP000553632"/>
    </source>
</evidence>
<dbReference type="PANTHER" id="PTHR23127:SF0">
    <property type="entry name" value="H_ACA RIBONUCLEOPROTEIN COMPLEX SUBUNIT DKC1"/>
    <property type="match status" value="1"/>
</dbReference>
<dbReference type="GO" id="GO:0009982">
    <property type="term" value="F:pseudouridine synthase activity"/>
    <property type="evidence" value="ECO:0007669"/>
    <property type="project" value="TreeGrafter"/>
</dbReference>
<dbReference type="GO" id="GO:0031118">
    <property type="term" value="P:rRNA pseudouridine synthesis"/>
    <property type="evidence" value="ECO:0007669"/>
    <property type="project" value="TreeGrafter"/>
</dbReference>
<evidence type="ECO:0000313" key="2">
    <source>
        <dbReference type="EMBL" id="KAF4745671.1"/>
    </source>
</evidence>
<feature type="non-terminal residue" evidence="2">
    <location>
        <position position="120"/>
    </location>
</feature>
<evidence type="ECO:0000256" key="1">
    <source>
        <dbReference type="SAM" id="MobiDB-lite"/>
    </source>
</evidence>
<feature type="region of interest" description="Disordered" evidence="1">
    <location>
        <begin position="44"/>
        <end position="120"/>
    </location>
</feature>
<name>A0A7J6TL82_PEROL</name>
<feature type="compositionally biased region" description="Basic and acidic residues" evidence="1">
    <location>
        <begin position="44"/>
        <end position="55"/>
    </location>
</feature>
<dbReference type="GO" id="GO:0000495">
    <property type="term" value="P:box H/ACA sno(s)RNA 3'-end processing"/>
    <property type="evidence" value="ECO:0007669"/>
    <property type="project" value="TreeGrafter"/>
</dbReference>
<dbReference type="PANTHER" id="PTHR23127">
    <property type="entry name" value="CENTROMERE/MICROTUBULE BINDING PROTEIN CBF5"/>
    <property type="match status" value="1"/>
</dbReference>
<dbReference type="GO" id="GO:0003723">
    <property type="term" value="F:RNA binding"/>
    <property type="evidence" value="ECO:0007669"/>
    <property type="project" value="InterPro"/>
</dbReference>
<dbReference type="AlphaFoldDB" id="A0A7J6TL82"/>
<accession>A0A7J6TL82</accession>
<dbReference type="GO" id="GO:0031429">
    <property type="term" value="C:box H/ACA snoRNP complex"/>
    <property type="evidence" value="ECO:0007669"/>
    <property type="project" value="TreeGrafter"/>
</dbReference>
<dbReference type="Gene3D" id="2.30.130.10">
    <property type="entry name" value="PUA domain"/>
    <property type="match status" value="1"/>
</dbReference>
<feature type="compositionally biased region" description="Acidic residues" evidence="1">
    <location>
        <begin position="111"/>
        <end position="120"/>
    </location>
</feature>
<keyword evidence="2" id="KW-0687">Ribonucleoprotein</keyword>
<dbReference type="InterPro" id="IPR036974">
    <property type="entry name" value="PUA_sf"/>
</dbReference>
<protein>
    <submittedName>
        <fullName evidence="2">H/ACA ribonucleoprotein complex subunit dkc1</fullName>
    </submittedName>
</protein>